<evidence type="ECO:0000313" key="1">
    <source>
        <dbReference type="EMBL" id="CDP95220.1"/>
    </source>
</evidence>
<organism evidence="1">
    <name type="scientific">Brugia malayi</name>
    <name type="common">Filarial nematode worm</name>
    <dbReference type="NCBI Taxonomy" id="6279"/>
    <lineage>
        <taxon>Eukaryota</taxon>
        <taxon>Metazoa</taxon>
        <taxon>Ecdysozoa</taxon>
        <taxon>Nematoda</taxon>
        <taxon>Chromadorea</taxon>
        <taxon>Rhabditida</taxon>
        <taxon>Spirurina</taxon>
        <taxon>Spiruromorpha</taxon>
        <taxon>Filarioidea</taxon>
        <taxon>Onchocercidae</taxon>
        <taxon>Brugia</taxon>
    </lineage>
</organism>
<proteinExistence type="predicted"/>
<name>A0A0J9XU59_BRUMA</name>
<evidence type="ECO:0000313" key="2">
    <source>
        <dbReference type="WormBase" id="Bm13258b"/>
    </source>
</evidence>
<dbReference type="EMBL" id="LN856936">
    <property type="protein sequence ID" value="CDP95220.1"/>
    <property type="molecule type" value="Genomic_DNA"/>
</dbReference>
<reference evidence="1" key="2">
    <citation type="submission" date="2012-12" db="EMBL/GenBank/DDBJ databases">
        <authorList>
            <person name="Gao Y.W."/>
            <person name="Fan S.T."/>
            <person name="Sun H.T."/>
            <person name="Wang Z."/>
            <person name="Gao X.L."/>
            <person name="Li Y.G."/>
            <person name="Wang T.C."/>
            <person name="Zhang K."/>
            <person name="Xu W.W."/>
            <person name="Yu Z.J."/>
            <person name="Xia X.Z."/>
        </authorList>
    </citation>
    <scope>NUCLEOTIDE SEQUENCE</scope>
    <source>
        <strain evidence="1">FR3</strain>
    </source>
</reference>
<protein>
    <submittedName>
        <fullName evidence="1">Bm13258, isoform b</fullName>
    </submittedName>
</protein>
<accession>A0A0J9XU59</accession>
<dbReference type="AlphaFoldDB" id="A0A0J9XU59"/>
<dbReference type="WormBase" id="Bm13258b">
    <property type="protein sequence ID" value="BM40058"/>
    <property type="gene ID" value="WBGene00233519"/>
</dbReference>
<gene>
    <name evidence="1 2" type="ORF">Bm13258</name>
    <name evidence="1" type="ORF">BM_Bm13258</name>
</gene>
<reference evidence="1" key="1">
    <citation type="journal article" date="2007" name="Science">
        <title>Draft genome of the filarial nematode parasite Brugia malayi.</title>
        <authorList>
            <person name="Ghedin E."/>
            <person name="Wang S."/>
            <person name="Spiro D."/>
            <person name="Caler E."/>
            <person name="Zhao Q."/>
            <person name="Crabtree J."/>
            <person name="Allen J.E."/>
            <person name="Delcher A.L."/>
            <person name="Guiliano D.B."/>
            <person name="Miranda-Saavedra D."/>
            <person name="Angiuoli S.V."/>
            <person name="Creasy T."/>
            <person name="Amedeo P."/>
            <person name="Haas B."/>
            <person name="El-Sayed N.M."/>
            <person name="Wortman J.R."/>
            <person name="Feldblyum T."/>
            <person name="Tallon L."/>
            <person name="Schatz M."/>
            <person name="Shumway M."/>
            <person name="Koo H."/>
            <person name="Salzberg S.L."/>
            <person name="Schobel S."/>
            <person name="Pertea M."/>
            <person name="Pop M."/>
            <person name="White O."/>
            <person name="Barton G.J."/>
            <person name="Carlow C.K."/>
            <person name="Crawford M.J."/>
            <person name="Daub J."/>
            <person name="Dimmic M.W."/>
            <person name="Estes C.F."/>
            <person name="Foster J.M."/>
            <person name="Ganatra M."/>
            <person name="Gregory W.F."/>
            <person name="Johnson N.M."/>
            <person name="Jin J."/>
            <person name="Komuniecki R."/>
            <person name="Korf I."/>
            <person name="Kumar S."/>
            <person name="Laney S."/>
            <person name="Li B.W."/>
            <person name="Li W."/>
            <person name="Lindblom T.H."/>
            <person name="Lustigman S."/>
            <person name="Ma D."/>
            <person name="Maina C.V."/>
            <person name="Martin D.M."/>
            <person name="McCarter J.P."/>
            <person name="McReynolds L."/>
            <person name="Mitreva M."/>
            <person name="Nutman T.B."/>
            <person name="Parkinson J."/>
            <person name="Peregrin-Alvarez J.M."/>
            <person name="Poole C."/>
            <person name="Ren Q."/>
            <person name="Saunders L."/>
            <person name="Sluder A.E."/>
            <person name="Smith K."/>
            <person name="Stanke M."/>
            <person name="Unnasch T.R."/>
            <person name="Ware J."/>
            <person name="Wei A.D."/>
            <person name="Weil G."/>
            <person name="Williams D.J."/>
            <person name="Zhang Y."/>
            <person name="Williams S.A."/>
            <person name="Fraser-Liggett C."/>
            <person name="Slatko B."/>
            <person name="Blaxter M.L."/>
            <person name="Scott A.L."/>
        </authorList>
    </citation>
    <scope>NUCLEOTIDE SEQUENCE</scope>
    <source>
        <strain evidence="1">FR3</strain>
    </source>
</reference>
<sequence length="41" mass="4915">MRQSSARSGSLWEEIFFINSNIACLELNYRLRFSRYEISIL</sequence>